<evidence type="ECO:0000313" key="2">
    <source>
        <dbReference type="Proteomes" id="UP000218287"/>
    </source>
</evidence>
<dbReference type="AlphaFoldDB" id="A0A1Z4GCZ8"/>
<sequence length="748" mass="85144">MTQRLLWLSLTEPQQQISSRLLMTNSSQLPLFDVDADLAKIVRERAGTFTDNMKLPIHRWFRYSAGFSAAWVEQLIKELEPQTILDPFAGSGTACIVADQLGVSSYAVEAHPFVYRLAKGKLSWNVDIYDFLAAIIEIKNFAANLKLKLPENIPLLLNKCYTEETLINLLKIRQAYLEIAPTLSKDLQFLIFLAVCAILRSSSYVGTAQWQYILPNKRKVKIYEPFDALDKQVSLMQEDMLYMQSFTRVSRANLIQGDARNLAGIPNNSIDLVISSPPYANNYDYADATRLEMTFWGEVNSWGDLHETVRKFLIRSSSQHVSKQKLSLDALIAESIIEPIKDELIPVCKELEAVRGTKGGNKAYHTMIAAYFADMASVFHSLRRVATDDCQICIVVGDSAPYGVYVPVEKWLGKLAIAAGFDNWSFEQIRQRNVKWKNRKHDVPLHEGRLWIESKIMAQSPSHKFGQALGKLLEDIVLDDILKPRLQQFAQTKNYYLDSQKARPARTGKKVTWEDKYGNKHDLDFVIEVDGTDEKLGRPVAFIESAWRRYTKHSKNKAQEIQGAILPIIELHHLSAPFYGVVLAGDFTKPALEQLKNNGFAVIYIPYKDVVSAFKTIDFDVAFDEDTPDDLYTTASKRLASLSSSDKETLRQALMQVSQKEVDIFMTTLRNSLERYITKIVILPLFGVRYEFESIDNALMELNTLNIDSPDGNFERFEVIVDYNNNDTIRATFQDKTVLADFLRKLDS</sequence>
<dbReference type="SUPFAM" id="SSF53335">
    <property type="entry name" value="S-adenosyl-L-methionine-dependent methyltransferases"/>
    <property type="match status" value="2"/>
</dbReference>
<accession>A0A1Z4GCZ8</accession>
<evidence type="ECO:0000313" key="1">
    <source>
        <dbReference type="EMBL" id="BAY15188.1"/>
    </source>
</evidence>
<proteinExistence type="predicted"/>
<organism evidence="1 2">
    <name type="scientific">Anabaenopsis circularis NIES-21</name>
    <dbReference type="NCBI Taxonomy" id="1085406"/>
    <lineage>
        <taxon>Bacteria</taxon>
        <taxon>Bacillati</taxon>
        <taxon>Cyanobacteriota</taxon>
        <taxon>Cyanophyceae</taxon>
        <taxon>Nostocales</taxon>
        <taxon>Nodulariaceae</taxon>
        <taxon>Anabaenopsis</taxon>
    </lineage>
</organism>
<dbReference type="Gene3D" id="3.40.50.150">
    <property type="entry name" value="Vaccinia Virus protein VP39"/>
    <property type="match status" value="2"/>
</dbReference>
<dbReference type="Proteomes" id="UP000218287">
    <property type="component" value="Chromosome"/>
</dbReference>
<dbReference type="REBASE" id="206805">
    <property type="entry name" value="M.Aci21ORF10030P"/>
</dbReference>
<name>A0A1Z4GCZ8_9CYAN</name>
<dbReference type="EMBL" id="AP018174">
    <property type="protein sequence ID" value="BAY15188.1"/>
    <property type="molecule type" value="Genomic_DNA"/>
</dbReference>
<protein>
    <submittedName>
        <fullName evidence="1">Uncharacterized protein</fullName>
    </submittedName>
</protein>
<keyword evidence="2" id="KW-1185">Reference proteome</keyword>
<reference evidence="1 2" key="1">
    <citation type="submission" date="2017-06" db="EMBL/GenBank/DDBJ databases">
        <title>Genome sequencing of cyanobaciteial culture collection at National Institute for Environmental Studies (NIES).</title>
        <authorList>
            <person name="Hirose Y."/>
            <person name="Shimura Y."/>
            <person name="Fujisawa T."/>
            <person name="Nakamura Y."/>
            <person name="Kawachi M."/>
        </authorList>
    </citation>
    <scope>NUCLEOTIDE SEQUENCE [LARGE SCALE GENOMIC DNA]</scope>
    <source>
        <strain evidence="1 2">NIES-21</strain>
    </source>
</reference>
<gene>
    <name evidence="1" type="ORF">NIES21_10030</name>
</gene>
<dbReference type="InterPro" id="IPR029063">
    <property type="entry name" value="SAM-dependent_MTases_sf"/>
</dbReference>